<comment type="caution">
    <text evidence="1">The sequence shown here is derived from an EMBL/GenBank/DDBJ whole genome shotgun (WGS) entry which is preliminary data.</text>
</comment>
<reference evidence="1" key="1">
    <citation type="submission" date="2020-11" db="EMBL/GenBank/DDBJ databases">
        <authorList>
            <person name="Koelle M."/>
            <person name="Horta M.A.C."/>
            <person name="Nowrousian M."/>
            <person name="Ohm R.A."/>
            <person name="Benz P."/>
            <person name="Pilgard A."/>
        </authorList>
    </citation>
    <scope>NUCLEOTIDE SEQUENCE</scope>
    <source>
        <strain evidence="1">FPRL280</strain>
    </source>
</reference>
<dbReference type="Proteomes" id="UP000639403">
    <property type="component" value="Unassembled WGS sequence"/>
</dbReference>
<gene>
    <name evidence="1" type="ORF">IEO21_03721</name>
</gene>
<organism evidence="1 2">
    <name type="scientific">Rhodonia placenta</name>
    <dbReference type="NCBI Taxonomy" id="104341"/>
    <lineage>
        <taxon>Eukaryota</taxon>
        <taxon>Fungi</taxon>
        <taxon>Dikarya</taxon>
        <taxon>Basidiomycota</taxon>
        <taxon>Agaricomycotina</taxon>
        <taxon>Agaricomycetes</taxon>
        <taxon>Polyporales</taxon>
        <taxon>Adustoporiaceae</taxon>
        <taxon>Rhodonia</taxon>
    </lineage>
</organism>
<reference evidence="1" key="2">
    <citation type="journal article" name="Front. Microbiol.">
        <title>Degradative Capacity of Two Strains of Rhodonia placenta: From Phenotype to Genotype.</title>
        <authorList>
            <person name="Kolle M."/>
            <person name="Horta M.A.C."/>
            <person name="Nowrousian M."/>
            <person name="Ohm R.A."/>
            <person name="Benz J.P."/>
            <person name="Pilgard A."/>
        </authorList>
    </citation>
    <scope>NUCLEOTIDE SEQUENCE</scope>
    <source>
        <strain evidence="1">FPRL280</strain>
    </source>
</reference>
<evidence type="ECO:0000313" key="2">
    <source>
        <dbReference type="Proteomes" id="UP000639403"/>
    </source>
</evidence>
<name>A0A8H7P5E2_9APHY</name>
<sequence length="96" mass="10683">MGYRLHDTVNVHGPYETNTSPAPTDARCCRLSTILMARSLGRRPVRAILGIDTSAAARGLSTQDLRLLARRPRNHYYSRAQGFCLYSDSVRIGTAF</sequence>
<protein>
    <submittedName>
        <fullName evidence="1">Uncharacterized protein</fullName>
    </submittedName>
</protein>
<dbReference type="AlphaFoldDB" id="A0A8H7P5E2"/>
<proteinExistence type="predicted"/>
<dbReference type="EMBL" id="JADOXO010000049">
    <property type="protein sequence ID" value="KAF9816956.1"/>
    <property type="molecule type" value="Genomic_DNA"/>
</dbReference>
<evidence type="ECO:0000313" key="1">
    <source>
        <dbReference type="EMBL" id="KAF9816956.1"/>
    </source>
</evidence>
<accession>A0A8H7P5E2</accession>